<dbReference type="EMBL" id="JAHYQA010000006">
    <property type="protein sequence ID" value="MCE9238014.1"/>
    <property type="molecule type" value="Genomic_DNA"/>
</dbReference>
<evidence type="ECO:0000313" key="2">
    <source>
        <dbReference type="Proteomes" id="UP001200544"/>
    </source>
</evidence>
<organism evidence="1 2">
    <name type="scientific">Bacteroides thetaiotaomicron</name>
    <dbReference type="NCBI Taxonomy" id="818"/>
    <lineage>
        <taxon>Bacteria</taxon>
        <taxon>Pseudomonadati</taxon>
        <taxon>Bacteroidota</taxon>
        <taxon>Bacteroidia</taxon>
        <taxon>Bacteroidales</taxon>
        <taxon>Bacteroidaceae</taxon>
        <taxon>Bacteroides</taxon>
    </lineage>
</organism>
<dbReference type="AlphaFoldDB" id="A0AAW4Z5F6"/>
<accession>A0AAW4Z5F6</accession>
<protein>
    <submittedName>
        <fullName evidence="1">Type II toxin-antitoxin system RelE/ParE family toxin</fullName>
    </submittedName>
</protein>
<dbReference type="GeneID" id="82174934"/>
<dbReference type="RefSeq" id="WP_008761282.1">
    <property type="nucleotide sequence ID" value="NZ_CAXVLI010000015.1"/>
</dbReference>
<dbReference type="InterPro" id="IPR009241">
    <property type="entry name" value="HigB-like"/>
</dbReference>
<name>A0AAW4Z5F6_BACT4</name>
<comment type="caution">
    <text evidence="1">The sequence shown here is derived from an EMBL/GenBank/DDBJ whole genome shotgun (WGS) entry which is preliminary data.</text>
</comment>
<dbReference type="Pfam" id="PF05973">
    <property type="entry name" value="Gp49"/>
    <property type="match status" value="1"/>
</dbReference>
<evidence type="ECO:0000313" key="1">
    <source>
        <dbReference type="EMBL" id="MCE9238014.1"/>
    </source>
</evidence>
<dbReference type="Proteomes" id="UP001200544">
    <property type="component" value="Unassembled WGS sequence"/>
</dbReference>
<sequence length="114" mass="13363">MELKARFKVIMSSEADAFLDTLRQDIKDKIVYNVDKVANGYMDKDLFKKLDGTDIWEFRTLYKGIQYRLLAFWDTDAETLVIATHGFVKKTQKTPSKEINKAEAIRKLYFNSKK</sequence>
<proteinExistence type="predicted"/>
<reference evidence="1" key="1">
    <citation type="submission" date="2021-07" db="EMBL/GenBank/DDBJ databases">
        <title>Comparative genomics of Bacteroides fragilis group isolates reveals species-dependent resistance mechanisms and validates clinical tools for resistance prediction.</title>
        <authorList>
            <person name="Wallace M.J."/>
            <person name="Jean S."/>
            <person name="Wallace M.A."/>
            <person name="Carey-Ann B.D."/>
            <person name="Dantas G."/>
        </authorList>
    </citation>
    <scope>NUCLEOTIDE SEQUENCE</scope>
    <source>
        <strain evidence="1">BJH_160</strain>
    </source>
</reference>
<gene>
    <name evidence="1" type="ORF">K0H07_12765</name>
</gene>